<dbReference type="CDD" id="cd03214">
    <property type="entry name" value="ABC_Iron-Siderophores_B12_Hemin"/>
    <property type="match status" value="1"/>
</dbReference>
<dbReference type="InterPro" id="IPR003439">
    <property type="entry name" value="ABC_transporter-like_ATP-bd"/>
</dbReference>
<keyword evidence="4" id="KW-1278">Translocase</keyword>
<keyword evidence="3 7" id="KW-0067">ATP-binding</keyword>
<dbReference type="PROSITE" id="PS50893">
    <property type="entry name" value="ABC_TRANSPORTER_2"/>
    <property type="match status" value="1"/>
</dbReference>
<dbReference type="Gene3D" id="3.40.50.300">
    <property type="entry name" value="P-loop containing nucleotide triphosphate hydrolases"/>
    <property type="match status" value="1"/>
</dbReference>
<reference evidence="7" key="1">
    <citation type="submission" date="2022-06" db="EMBL/GenBank/DDBJ databases">
        <title>Sneathiella actinostolidae sp. nov., isolated from a sea anemonein the Western Pacific Ocean.</title>
        <authorList>
            <person name="Wei M.J."/>
        </authorList>
    </citation>
    <scope>NUCLEOTIDE SEQUENCE</scope>
    <source>
        <strain evidence="7">PHK-P5</strain>
    </source>
</reference>
<dbReference type="PANTHER" id="PTHR42794:SF1">
    <property type="entry name" value="HEMIN IMPORT ATP-BINDING PROTEIN HMUV"/>
    <property type="match status" value="1"/>
</dbReference>
<evidence type="ECO:0000313" key="8">
    <source>
        <dbReference type="Proteomes" id="UP001056291"/>
    </source>
</evidence>
<dbReference type="Pfam" id="PF00005">
    <property type="entry name" value="ABC_tran"/>
    <property type="match status" value="1"/>
</dbReference>
<proteinExistence type="predicted"/>
<protein>
    <submittedName>
        <fullName evidence="7">Heme ABC transporter ATP-binding protein</fullName>
    </submittedName>
</protein>
<evidence type="ECO:0000256" key="5">
    <source>
        <dbReference type="ARBA" id="ARBA00037066"/>
    </source>
</evidence>
<dbReference type="InterPro" id="IPR017871">
    <property type="entry name" value="ABC_transporter-like_CS"/>
</dbReference>
<evidence type="ECO:0000313" key="7">
    <source>
        <dbReference type="EMBL" id="USG59544.1"/>
    </source>
</evidence>
<evidence type="ECO:0000259" key="6">
    <source>
        <dbReference type="PROSITE" id="PS50893"/>
    </source>
</evidence>
<dbReference type="EMBL" id="CP098747">
    <property type="protein sequence ID" value="USG59544.1"/>
    <property type="molecule type" value="Genomic_DNA"/>
</dbReference>
<dbReference type="PROSITE" id="PS00211">
    <property type="entry name" value="ABC_TRANSPORTER_1"/>
    <property type="match status" value="1"/>
</dbReference>
<dbReference type="NCBIfam" id="NF010068">
    <property type="entry name" value="PRK13548.1"/>
    <property type="match status" value="1"/>
</dbReference>
<accession>A0ABY4VXP5</accession>
<keyword evidence="1" id="KW-0813">Transport</keyword>
<evidence type="ECO:0000256" key="2">
    <source>
        <dbReference type="ARBA" id="ARBA00022741"/>
    </source>
</evidence>
<feature type="domain" description="ABC transporter" evidence="6">
    <location>
        <begin position="2"/>
        <end position="240"/>
    </location>
</feature>
<dbReference type="PANTHER" id="PTHR42794">
    <property type="entry name" value="HEMIN IMPORT ATP-BINDING PROTEIN HMUV"/>
    <property type="match status" value="1"/>
</dbReference>
<keyword evidence="2" id="KW-0547">Nucleotide-binding</keyword>
<name>A0ABY4VXP5_9PROT</name>
<organism evidence="7 8">
    <name type="scientific">Sneathiella marina</name>
    <dbReference type="NCBI Taxonomy" id="2950108"/>
    <lineage>
        <taxon>Bacteria</taxon>
        <taxon>Pseudomonadati</taxon>
        <taxon>Pseudomonadota</taxon>
        <taxon>Alphaproteobacteria</taxon>
        <taxon>Sneathiellales</taxon>
        <taxon>Sneathiellaceae</taxon>
        <taxon>Sneathiella</taxon>
    </lineage>
</organism>
<dbReference type="Proteomes" id="UP001056291">
    <property type="component" value="Chromosome"/>
</dbReference>
<evidence type="ECO:0000256" key="1">
    <source>
        <dbReference type="ARBA" id="ARBA00022448"/>
    </source>
</evidence>
<comment type="function">
    <text evidence="5">Part of the ABC transporter complex HmuTUV involved in hemin import. Responsible for energy coupling to the transport system.</text>
</comment>
<dbReference type="GO" id="GO:0005524">
    <property type="term" value="F:ATP binding"/>
    <property type="evidence" value="ECO:0007669"/>
    <property type="project" value="UniProtKB-KW"/>
</dbReference>
<gene>
    <name evidence="7" type="ORF">NBZ79_10120</name>
</gene>
<dbReference type="InterPro" id="IPR027417">
    <property type="entry name" value="P-loop_NTPase"/>
</dbReference>
<dbReference type="RefSeq" id="WP_251932265.1">
    <property type="nucleotide sequence ID" value="NZ_CP098747.1"/>
</dbReference>
<evidence type="ECO:0000256" key="3">
    <source>
        <dbReference type="ARBA" id="ARBA00022840"/>
    </source>
</evidence>
<dbReference type="InterPro" id="IPR003593">
    <property type="entry name" value="AAA+_ATPase"/>
</dbReference>
<evidence type="ECO:0000256" key="4">
    <source>
        <dbReference type="ARBA" id="ARBA00022967"/>
    </source>
</evidence>
<dbReference type="SUPFAM" id="SSF52540">
    <property type="entry name" value="P-loop containing nucleoside triphosphate hydrolases"/>
    <property type="match status" value="1"/>
</dbReference>
<keyword evidence="8" id="KW-1185">Reference proteome</keyword>
<dbReference type="SMART" id="SM00382">
    <property type="entry name" value="AAA"/>
    <property type="match status" value="1"/>
</dbReference>
<sequence>MIAVSNVSFRVGRQLILDNVSATFEAGKVSAILGPNGAGKTTLLKCITGSLAVDHGAISIEGRKLEEYSLEELSMKRAVLSQNTPISFPFTAEEIVFMGRNPYALKKNNATDTEIVHETLDLMDAWHLRERSFPTLSGGEQQRVQFARVLSQIWDREKAYLFLDEPTSALDLKHQYQVMELIRQQCANKYLTVIMVMHDLNIAYQSTDKSYFLRDGHVHNFGDSKEVINAETLSEVYNLPITYAARHINFHAI</sequence>